<dbReference type="InterPro" id="IPR050237">
    <property type="entry name" value="ATP-dep_AMP-bd_enzyme"/>
</dbReference>
<organism evidence="4 5">
    <name type="scientific">Chromobacterium sphagni</name>
    <dbReference type="NCBI Taxonomy" id="1903179"/>
    <lineage>
        <taxon>Bacteria</taxon>
        <taxon>Pseudomonadati</taxon>
        <taxon>Pseudomonadota</taxon>
        <taxon>Betaproteobacteria</taxon>
        <taxon>Neisseriales</taxon>
        <taxon>Chromobacteriaceae</taxon>
        <taxon>Chromobacterium</taxon>
    </lineage>
</organism>
<dbReference type="SUPFAM" id="SSF54637">
    <property type="entry name" value="Thioesterase/thiol ester dehydrase-isomerase"/>
    <property type="match status" value="1"/>
</dbReference>
<dbReference type="AlphaFoldDB" id="A0A1S1WU19"/>
<comment type="caution">
    <text evidence="4">The sequence shown here is derived from an EMBL/GenBank/DDBJ whole genome shotgun (WGS) entry which is preliminary data.</text>
</comment>
<dbReference type="Gene3D" id="3.40.50.12780">
    <property type="entry name" value="N-terminal domain of ligase-like"/>
    <property type="match status" value="1"/>
</dbReference>
<dbReference type="Gene3D" id="3.10.129.10">
    <property type="entry name" value="Hotdog Thioesterase"/>
    <property type="match status" value="1"/>
</dbReference>
<feature type="domain" description="AMP-dependent synthetase/ligase" evidence="2">
    <location>
        <begin position="114"/>
        <end position="296"/>
    </location>
</feature>
<dbReference type="InterPro" id="IPR042099">
    <property type="entry name" value="ANL_N_sf"/>
</dbReference>
<dbReference type="Pfam" id="PF00501">
    <property type="entry name" value="AMP-binding"/>
    <property type="match status" value="1"/>
</dbReference>
<sequence length="556" mass="60298">MADFIPLSRLLAVGRNADHPVASDGERQYLFGDFQLRAARWASSLRARAQEVVAIHLDDSFEFAAALFGAWHAGKTVCLPGDNLPATRAALSGRGMVLLDTLQIAEAETIAFGELSDDDCKLQLFTSGSTGEPQAIDKSLRQLAAETATLSRLWDGALPTGCLVEATVSHQHIYGLLFRVLWPLAAGRPFACRRQTFPESLLQALSAGPCLLVSSPAHLKRLPDSLDWGSLSGKLAAAFSSGGPLDEAALQNSLAALGQTPFEIFGSTETGGIAWRRRQADPDLSWQALPGVETRVDDGLLAIRSPHLPDNAWHQTSDKVQAQDGGFVLQGRADRIIKLEEKRVSLDGVEGALLASGLFDAARLVLLPGQRDSLGVAAVPNAAGWQQLAALGRREFAARLIAGLKRSVIPEGLPRHWRYGFRLPANAQGKTTQALLLSWFDARRPHATLLRRDEEHALLSIEAAATLPDFDGHFPGFPLLPGVTQLDWGVRFARELFDLPGFTGIDNLKFQRIIAPDSTVRLELRYDRAKQSVSFSFHSDDQPHASGKLRFGAPAC</sequence>
<dbReference type="Pfam" id="PF22818">
    <property type="entry name" value="ApeI-like"/>
    <property type="match status" value="1"/>
</dbReference>
<reference evidence="4 5" key="1">
    <citation type="submission" date="2016-09" db="EMBL/GenBank/DDBJ databases">
        <title>Chromobacterium muskegensis sp. nov., an insecticidal bacterium isolated from Sphagnum bogs.</title>
        <authorList>
            <person name="Sparks M.E."/>
            <person name="Blackburn M.B."/>
            <person name="Gundersen-Rindal D.E."/>
            <person name="Mitchell A."/>
            <person name="Farrar R."/>
            <person name="Kuhar D."/>
        </authorList>
    </citation>
    <scope>NUCLEOTIDE SEQUENCE [LARGE SCALE GENOMIC DNA]</scope>
    <source>
        <strain evidence="4 5">37-2</strain>
    </source>
</reference>
<proteinExistence type="predicted"/>
<keyword evidence="1" id="KW-0436">Ligase</keyword>
<dbReference type="OrthoDB" id="9787658at2"/>
<accession>A0A1S1WU19</accession>
<dbReference type="InterPro" id="IPR029069">
    <property type="entry name" value="HotDog_dom_sf"/>
</dbReference>
<dbReference type="PANTHER" id="PTHR43767">
    <property type="entry name" value="LONG-CHAIN-FATTY-ACID--COA LIGASE"/>
    <property type="match status" value="1"/>
</dbReference>
<evidence type="ECO:0000259" key="3">
    <source>
        <dbReference type="Pfam" id="PF22818"/>
    </source>
</evidence>
<evidence type="ECO:0000259" key="2">
    <source>
        <dbReference type="Pfam" id="PF00501"/>
    </source>
</evidence>
<dbReference type="SUPFAM" id="SSF56801">
    <property type="entry name" value="Acetyl-CoA synthetase-like"/>
    <property type="match status" value="1"/>
</dbReference>
<dbReference type="STRING" id="1903179.BI347_19775"/>
<gene>
    <name evidence="4" type="ORF">BI347_19775</name>
</gene>
<name>A0A1S1WU19_9NEIS</name>
<evidence type="ECO:0000256" key="1">
    <source>
        <dbReference type="ARBA" id="ARBA00022598"/>
    </source>
</evidence>
<evidence type="ECO:0000313" key="4">
    <source>
        <dbReference type="EMBL" id="OHX10756.1"/>
    </source>
</evidence>
<dbReference type="InterPro" id="IPR000873">
    <property type="entry name" value="AMP-dep_synth/lig_dom"/>
</dbReference>
<dbReference type="RefSeq" id="WP_071116844.1">
    <property type="nucleotide sequence ID" value="NZ_MKCS01000003.1"/>
</dbReference>
<feature type="domain" description="ApeI dehydratase-like" evidence="3">
    <location>
        <begin position="452"/>
        <end position="548"/>
    </location>
</feature>
<dbReference type="Proteomes" id="UP000180088">
    <property type="component" value="Unassembled WGS sequence"/>
</dbReference>
<dbReference type="GO" id="GO:0016874">
    <property type="term" value="F:ligase activity"/>
    <property type="evidence" value="ECO:0007669"/>
    <property type="project" value="UniProtKB-KW"/>
</dbReference>
<dbReference type="EMBL" id="MKCS01000003">
    <property type="protein sequence ID" value="OHX10756.1"/>
    <property type="molecule type" value="Genomic_DNA"/>
</dbReference>
<dbReference type="InterPro" id="IPR054545">
    <property type="entry name" value="ApeI-like"/>
</dbReference>
<evidence type="ECO:0000313" key="5">
    <source>
        <dbReference type="Proteomes" id="UP000180088"/>
    </source>
</evidence>
<dbReference type="PANTHER" id="PTHR43767:SF8">
    <property type="entry name" value="LONG-CHAIN-FATTY-ACID--COA LIGASE"/>
    <property type="match status" value="1"/>
</dbReference>
<protein>
    <submittedName>
        <fullName evidence="4">Uncharacterized protein</fullName>
    </submittedName>
</protein>